<protein>
    <submittedName>
        <fullName evidence="2">Uncharacterized protein</fullName>
    </submittedName>
</protein>
<feature type="region of interest" description="Disordered" evidence="1">
    <location>
        <begin position="1371"/>
        <end position="1409"/>
    </location>
</feature>
<name>A0ABQ7JFY8_9APIC</name>
<feature type="region of interest" description="Disordered" evidence="1">
    <location>
        <begin position="693"/>
        <end position="727"/>
    </location>
</feature>
<organism evidence="2 3">
    <name type="scientific">Cardiosporidium cionae</name>
    <dbReference type="NCBI Taxonomy" id="476202"/>
    <lineage>
        <taxon>Eukaryota</taxon>
        <taxon>Sar</taxon>
        <taxon>Alveolata</taxon>
        <taxon>Apicomplexa</taxon>
        <taxon>Aconoidasida</taxon>
        <taxon>Nephromycida</taxon>
        <taxon>Cardiosporidium</taxon>
    </lineage>
</organism>
<evidence type="ECO:0000256" key="1">
    <source>
        <dbReference type="SAM" id="MobiDB-lite"/>
    </source>
</evidence>
<proteinExistence type="predicted"/>
<evidence type="ECO:0000313" key="2">
    <source>
        <dbReference type="EMBL" id="KAF8822898.1"/>
    </source>
</evidence>
<feature type="compositionally biased region" description="Polar residues" evidence="1">
    <location>
        <begin position="1399"/>
        <end position="1409"/>
    </location>
</feature>
<sequence>MQPPFIDESCGFRDELAAIIAQKTGFVPVDSLLGMMEELSTICHAIRAASIVDLPATINADYIHCWLEENCLPVCELRDIYTMASHELVIDSLSSFTIKDAIERGGAFVRNFMQDQTTRNVLKESVDDRYGSIEIVKDGVVLSFRIELRELCIPTKFFEEKGYTIRVASLLVDGIPNQMAVTWILFLKEAIAVSPFTMYPFHNGGQSLPFYEEHASSGPSLEGDFSYRAFDESLSHLNGHSNLLHLDPTASMTGSNSFPFARRDISPPGSRVFPSLNEGSGFGSLDSSFLALIDSKDPNDGELQNDFSALDSQFVQLDGTVCDQTSLTVQNLHTKSFFNDPTVCNTNSYLESNNGLISLMSMPLSECKNFTNTPYPSSTVDSLSFLNSKAIEDTRLQYTLYDPFQSVQCTCDGATSEQPKSPENFLSTESGSRVSSVGESLTCSFSSNSSEVMLGNTFPENGNASVNTKQLLTASKLQEMPSCMAEKLNLNNTLLDGSASRTSVVGTFPHEKSATFAVVQSTSVSVDVDDYQKLSTVKDELFTDWELTDDASDAYSTLTDSPLLGLDSMFSRGFSQRGVMWDLMQRFRIIGYYSGEKKYVQKLVSAKGPHKTANWLRASHRKARQLCHKLRKNGNVTVSSWRIIKKSPKSKSFVKKSDYLTHTFEPANFPSAETQRCPSPEAIRPPPVCIPLEQPSKPSVSPTLVKPSSLTPEGEHRKRVGRPAKNGSYTTSTIYTGIYECAIQGRLYIRAMWTDPKTRSRCQKYFKQEDHGREKAIELAKECREAGLRCNGNAKKQEDPSLHASWPTPTKKAFKKSMATSNSFSLDVNSLPTNERVREYHNTGEQCQFWQGNNDFSNVSHYSEERPYCYPSGAIPIANGMIHGNDHYLYVLNPQEPNVSFPMTSMTPSNLATSPSCRVPSLPRTGGVETDGIFLGDNSKYSACTFQSTDTGSTSALYEPLAVTAPFSVSNPKVQEIVRSPPMEFYNSYITNASDSTFSADGEDSTLLDSAIMPAARNSPLRIYPVVMCTRRYWRVEWLSTNTGKRVYKHFGENRFGVEQSKRAAYEFYNDLHAIALNSDKQGSIDGVCDSQNIVKSVAGPDENTESCPFSTNDSFHLQNRFLLKNTASPTRPSLLNLHEMGESPQQNWNDLPFPSSNTFNKSEILWSSSLNAWVVKWMLSGMERHEIFQAEKYGSPANAEVKAVEFCNSLNCGCVEEACVTLPRNLPMGMIPASDEMHSESFADFPVSPSSVETLRNKEPKYSNRRYSSIYRNKRAISSSKPVEKGNFVSQPFQVRPGQRVPGRIYRLNIRNVQCWRAEWNLKPSGKRRTRQFAETVHGTKKARLNALQVLIENDCVPNNLLEEAREKFGYERSPDSPLDSSANLSTDPKSPSNSSSRVMTDQHAYSTTETPLRQLNFEEANNSKSEAVLPDSLYVQESMANSQLDSNDIHRWDMWNSEKNYWEDPWQDGVNKKFSNNDSFDPNIPCPDTTSSHTMPFCGGLTNSNPLYPDPVPELCKINMSRYPVTSTPKRRLCNSSFLSESTGDGNHPDTYPLNSSLQDMPAKMEAPPAVQSAFAHLRNLSSNSFHK</sequence>
<feature type="region of interest" description="Disordered" evidence="1">
    <location>
        <begin position="1538"/>
        <end position="1570"/>
    </location>
</feature>
<gene>
    <name evidence="2" type="ORF">IE077_002233</name>
</gene>
<evidence type="ECO:0000313" key="3">
    <source>
        <dbReference type="Proteomes" id="UP000823046"/>
    </source>
</evidence>
<keyword evidence="3" id="KW-1185">Reference proteome</keyword>
<feature type="compositionally biased region" description="Polar residues" evidence="1">
    <location>
        <begin position="1538"/>
        <end position="1547"/>
    </location>
</feature>
<accession>A0ABQ7JFY8</accession>
<feature type="compositionally biased region" description="Polar residues" evidence="1">
    <location>
        <begin position="696"/>
        <end position="711"/>
    </location>
</feature>
<dbReference type="EMBL" id="JADAQX010000017">
    <property type="protein sequence ID" value="KAF8822898.1"/>
    <property type="molecule type" value="Genomic_DNA"/>
</dbReference>
<comment type="caution">
    <text evidence="2">The sequence shown here is derived from an EMBL/GenBank/DDBJ whole genome shotgun (WGS) entry which is preliminary data.</text>
</comment>
<reference evidence="2 3" key="1">
    <citation type="journal article" date="2020" name="bioRxiv">
        <title>Metabolic contributions of an alphaproteobacterial endosymbiont in the apicomplexan Cardiosporidium cionae.</title>
        <authorList>
            <person name="Hunter E.S."/>
            <person name="Paight C.J."/>
            <person name="Lane C.E."/>
        </authorList>
    </citation>
    <scope>NUCLEOTIDE SEQUENCE [LARGE SCALE GENOMIC DNA]</scope>
    <source>
        <strain evidence="2">ESH_2018</strain>
    </source>
</reference>
<dbReference type="Proteomes" id="UP000823046">
    <property type="component" value="Unassembled WGS sequence"/>
</dbReference>
<feature type="compositionally biased region" description="Low complexity" evidence="1">
    <location>
        <begin position="1387"/>
        <end position="1398"/>
    </location>
</feature>